<feature type="transmembrane region" description="Helical" evidence="1">
    <location>
        <begin position="69"/>
        <end position="88"/>
    </location>
</feature>
<accession>A0ABS5FXI6</accession>
<comment type="caution">
    <text evidence="2">The sequence shown here is derived from an EMBL/GenBank/DDBJ whole genome shotgun (WGS) entry which is preliminary data.</text>
</comment>
<dbReference type="RefSeq" id="WP_212495503.1">
    <property type="nucleotide sequence ID" value="NZ_JAFCJH010000085.1"/>
</dbReference>
<keyword evidence="1" id="KW-0472">Membrane</keyword>
<keyword evidence="3" id="KW-1185">Reference proteome</keyword>
<feature type="transmembrane region" description="Helical" evidence="1">
    <location>
        <begin position="32"/>
        <end position="57"/>
    </location>
</feature>
<keyword evidence="1" id="KW-1133">Transmembrane helix</keyword>
<proteinExistence type="predicted"/>
<evidence type="ECO:0000313" key="2">
    <source>
        <dbReference type="EMBL" id="MBR0801508.1"/>
    </source>
</evidence>
<name>A0ABS5FXI6_9BRAD</name>
<protein>
    <submittedName>
        <fullName evidence="2">Uncharacterized protein</fullName>
    </submittedName>
</protein>
<evidence type="ECO:0000256" key="1">
    <source>
        <dbReference type="SAM" id="Phobius"/>
    </source>
</evidence>
<reference evidence="3" key="1">
    <citation type="journal article" date="2021" name="ISME J.">
        <title>Evolutionary origin and ecological implication of a unique nif island in free-living Bradyrhizobium lineages.</title>
        <authorList>
            <person name="Tao J."/>
        </authorList>
    </citation>
    <scope>NUCLEOTIDE SEQUENCE [LARGE SCALE GENOMIC DNA]</scope>
    <source>
        <strain evidence="3">SZCCT0434</strain>
    </source>
</reference>
<organism evidence="2 3">
    <name type="scientific">Bradyrhizobium jicamae</name>
    <dbReference type="NCBI Taxonomy" id="280332"/>
    <lineage>
        <taxon>Bacteria</taxon>
        <taxon>Pseudomonadati</taxon>
        <taxon>Pseudomonadota</taxon>
        <taxon>Alphaproteobacteria</taxon>
        <taxon>Hyphomicrobiales</taxon>
        <taxon>Nitrobacteraceae</taxon>
        <taxon>Bradyrhizobium</taxon>
    </lineage>
</organism>
<keyword evidence="1" id="KW-0812">Transmembrane</keyword>
<sequence>MTATLTIDGLVLIGLLAATVGGSEATGNAVRFVIIALVAIIPIFALVCLLSGIPAAVTIWLSERASIRSAFFFIGAGGVIGALSQLLLFRGFAAIGFIFVLAGSLAGLEYWRIAGRYAGRDDESSREHP</sequence>
<dbReference type="Proteomes" id="UP001315278">
    <property type="component" value="Unassembled WGS sequence"/>
</dbReference>
<dbReference type="EMBL" id="JAFCJH010000085">
    <property type="protein sequence ID" value="MBR0801508.1"/>
    <property type="molecule type" value="Genomic_DNA"/>
</dbReference>
<feature type="transmembrane region" description="Helical" evidence="1">
    <location>
        <begin position="94"/>
        <end position="111"/>
    </location>
</feature>
<evidence type="ECO:0000313" key="3">
    <source>
        <dbReference type="Proteomes" id="UP001315278"/>
    </source>
</evidence>
<gene>
    <name evidence="2" type="ORF">JQ615_39825</name>
</gene>